<dbReference type="SUPFAM" id="SSF158544">
    <property type="entry name" value="GspK insert domain-like"/>
    <property type="match status" value="1"/>
</dbReference>
<evidence type="ECO:0000313" key="1">
    <source>
        <dbReference type="EMBL" id="AHF00140.1"/>
    </source>
</evidence>
<evidence type="ECO:0008006" key="3">
    <source>
        <dbReference type="Google" id="ProtNLM"/>
    </source>
</evidence>
<proteinExistence type="predicted"/>
<sequence length="288" mass="31111">MKRAGGSKGLALVIVLWVVAALSVLVLGLSQTSRLQTQLTQYYRAETEARALLEAGLVVGMARAAGFGAVNQSNRYVFELQGVALQVDLHPATGFISVNGAPVDLLAQMFHYGAGLDTDRAERLAGAVARWREGGRRAPGERGAEQRKPFRVPEELALVPGVDRDLYDNIRLLITVYADSARVNPYAATRDVLAVVTGADAALVDAVMAQDRDMLEPRARLDAPLDGLPFLALSGSGTFRIDARVAWQGRAWRLSRWVRLDSHAGNALGVSILRTEGLRSQPIGEQTD</sequence>
<dbReference type="OrthoDB" id="58922at135613"/>
<keyword evidence="2" id="KW-1185">Reference proteome</keyword>
<dbReference type="EMBL" id="CP007029">
    <property type="protein sequence ID" value="AHF00140.1"/>
    <property type="molecule type" value="Genomic_DNA"/>
</dbReference>
<accession>W0DNH4</accession>
<dbReference type="RefSeq" id="WP_006748276.1">
    <property type="nucleotide sequence ID" value="NZ_CP007029.1"/>
</dbReference>
<evidence type="ECO:0000313" key="2">
    <source>
        <dbReference type="Proteomes" id="UP000005289"/>
    </source>
</evidence>
<dbReference type="AlphaFoldDB" id="W0DNH4"/>
<gene>
    <name evidence="1" type="ORF">THITH_10180</name>
</gene>
<dbReference type="STRING" id="713585.THITH_10180"/>
<dbReference type="KEGG" id="tti:THITH_10180"/>
<reference evidence="1 2" key="1">
    <citation type="submission" date="2013-12" db="EMBL/GenBank/DDBJ databases">
        <authorList>
            <consortium name="DOE Joint Genome Institute"/>
            <person name="Muyzer G."/>
            <person name="Huntemann M."/>
            <person name="Han J."/>
            <person name="Chen A."/>
            <person name="Kyrpides N."/>
            <person name="Mavromatis K."/>
            <person name="Markowitz V."/>
            <person name="Palaniappan K."/>
            <person name="Ivanova N."/>
            <person name="Schaumberg A."/>
            <person name="Pati A."/>
            <person name="Liolios K."/>
            <person name="Nordberg H.P."/>
            <person name="Cantor M.N."/>
            <person name="Hua S.X."/>
            <person name="Woyke T."/>
        </authorList>
    </citation>
    <scope>NUCLEOTIDE SEQUENCE [LARGE SCALE GENOMIC DNA]</scope>
    <source>
        <strain evidence="1 2">ARh 1</strain>
    </source>
</reference>
<organism evidence="1 2">
    <name type="scientific">Thioalkalivibrio paradoxus ARh 1</name>
    <dbReference type="NCBI Taxonomy" id="713585"/>
    <lineage>
        <taxon>Bacteria</taxon>
        <taxon>Pseudomonadati</taxon>
        <taxon>Pseudomonadota</taxon>
        <taxon>Gammaproteobacteria</taxon>
        <taxon>Chromatiales</taxon>
        <taxon>Ectothiorhodospiraceae</taxon>
        <taxon>Thioalkalivibrio</taxon>
    </lineage>
</organism>
<dbReference type="HOGENOM" id="CLU_090979_0_0_6"/>
<dbReference type="Proteomes" id="UP000005289">
    <property type="component" value="Chromosome"/>
</dbReference>
<protein>
    <recommendedName>
        <fullName evidence="3">Type II secretion system protein K</fullName>
    </recommendedName>
</protein>
<name>W0DNH4_9GAMM</name>
<dbReference type="InterPro" id="IPR038072">
    <property type="entry name" value="GspK_central_sf"/>
</dbReference>